<evidence type="ECO:0000313" key="2">
    <source>
        <dbReference type="Proteomes" id="UP000191661"/>
    </source>
</evidence>
<accession>A0A1V6N207</accession>
<dbReference type="AlphaFoldDB" id="A0A1V6N207"/>
<gene>
    <name evidence="1" type="ORF">MBBAR_10c00360</name>
</gene>
<evidence type="ECO:0000313" key="1">
    <source>
        <dbReference type="EMBL" id="OQD58695.1"/>
    </source>
</evidence>
<dbReference type="Proteomes" id="UP000191661">
    <property type="component" value="Unassembled WGS sequence"/>
</dbReference>
<name>A0A1V6N207_METAZ</name>
<sequence>MKIKKIIILMVLFIAIAGFTMSSATAFKLDKLDKNTVAEYNGKSLITIGFYGQGSSDKKRAADVNKVKKLSVKIQGKKNIIIKRPGKTWSKYGYYPQYPAKQLTLKGSIKGKKYTVTAYGNNGKKIKKLSGKIKSVYKGNPYY</sequence>
<comment type="caution">
    <text evidence="1">The sequence shown here is derived from an EMBL/GenBank/DDBJ whole genome shotgun (WGS) entry which is preliminary data.</text>
</comment>
<protein>
    <submittedName>
        <fullName evidence="1">Uncharacterized protein</fullName>
    </submittedName>
</protein>
<dbReference type="EMBL" id="JXMW01000010">
    <property type="protein sequence ID" value="OQD58695.1"/>
    <property type="molecule type" value="Genomic_DNA"/>
</dbReference>
<organism evidence="1 2">
    <name type="scientific">Methanobrevibacter arboriphilus JCM 13429 = DSM 1125</name>
    <dbReference type="NCBI Taxonomy" id="1300164"/>
    <lineage>
        <taxon>Archaea</taxon>
        <taxon>Methanobacteriati</taxon>
        <taxon>Methanobacteriota</taxon>
        <taxon>Methanomada group</taxon>
        <taxon>Methanobacteria</taxon>
        <taxon>Methanobacteriales</taxon>
        <taxon>Methanobacteriaceae</taxon>
        <taxon>Methanobrevibacter</taxon>
    </lineage>
</organism>
<reference evidence="1 2" key="1">
    <citation type="submission" date="2014-12" db="EMBL/GenBank/DDBJ databases">
        <title>Genome sequence of Methanobrevibacter arboriphilicus DH1, DSM1125.</title>
        <authorList>
            <person name="Poehlein A."/>
            <person name="Thauer R.K."/>
            <person name="Seedorf H."/>
            <person name="Daniel R."/>
        </authorList>
    </citation>
    <scope>NUCLEOTIDE SEQUENCE [LARGE SCALE GENOMIC DNA]</scope>
    <source>
        <strain evidence="1 2">DH1</strain>
    </source>
</reference>
<proteinExistence type="predicted"/>
<keyword evidence="2" id="KW-1185">Reference proteome</keyword>